<dbReference type="Proteomes" id="UP000658514">
    <property type="component" value="Unassembled WGS sequence"/>
</dbReference>
<dbReference type="RefSeq" id="WP_190540528.1">
    <property type="nucleotide sequence ID" value="NZ_CAWPNO010000045.1"/>
</dbReference>
<organism evidence="3 4">
    <name type="scientific">Calothrix parietina FACHB-288</name>
    <dbReference type="NCBI Taxonomy" id="2692896"/>
    <lineage>
        <taxon>Bacteria</taxon>
        <taxon>Bacillati</taxon>
        <taxon>Cyanobacteriota</taxon>
        <taxon>Cyanophyceae</taxon>
        <taxon>Nostocales</taxon>
        <taxon>Calotrichaceae</taxon>
        <taxon>Calothrix</taxon>
    </lineage>
</organism>
<evidence type="ECO:0000313" key="3">
    <source>
        <dbReference type="EMBL" id="MBD2195943.1"/>
    </source>
</evidence>
<protein>
    <submittedName>
        <fullName evidence="3">Uncharacterized protein</fullName>
    </submittedName>
</protein>
<dbReference type="EMBL" id="JACJQH010000014">
    <property type="protein sequence ID" value="MBD2195943.1"/>
    <property type="molecule type" value="Genomic_DNA"/>
</dbReference>
<keyword evidence="2" id="KW-0472">Membrane</keyword>
<keyword evidence="4" id="KW-1185">Reference proteome</keyword>
<accession>A0ABR8A7T5</accession>
<comment type="caution">
    <text evidence="3">The sequence shown here is derived from an EMBL/GenBank/DDBJ whole genome shotgun (WGS) entry which is preliminary data.</text>
</comment>
<feature type="transmembrane region" description="Helical" evidence="2">
    <location>
        <begin position="6"/>
        <end position="29"/>
    </location>
</feature>
<gene>
    <name evidence="3" type="ORF">H6G24_10615</name>
</gene>
<name>A0ABR8A7T5_9CYAN</name>
<reference evidence="3 4" key="1">
    <citation type="journal article" date="2020" name="ISME J.">
        <title>Comparative genomics reveals insights into cyanobacterial evolution and habitat adaptation.</title>
        <authorList>
            <person name="Chen M.Y."/>
            <person name="Teng W.K."/>
            <person name="Zhao L."/>
            <person name="Hu C.X."/>
            <person name="Zhou Y.K."/>
            <person name="Han B.P."/>
            <person name="Song L.R."/>
            <person name="Shu W.S."/>
        </authorList>
    </citation>
    <scope>NUCLEOTIDE SEQUENCE [LARGE SCALE GENOMIC DNA]</scope>
    <source>
        <strain evidence="3 4">FACHB-288</strain>
    </source>
</reference>
<evidence type="ECO:0000256" key="1">
    <source>
        <dbReference type="SAM" id="MobiDB-lite"/>
    </source>
</evidence>
<sequence length="219" mass="25032">MFAIRLQFFLFFLSFILIGLVFWTGGDLVTQQLLSLSYRTPDKLQADTLPQVLLTLNFKVINWQIKPENKYTQVVIKTSNSLLKSLELEIPNSQDTEIAIAKKLGLSHQARKLAVNQQFNREFRLNLIAIKAAVIQEQGFSYVDVITANNSVKKLHFVLQTADVKSLEVKIAQLLNLSREGVRKLISYQVKTQSFFTPQPKQRTQTEKDATTEKISMNN</sequence>
<evidence type="ECO:0000256" key="2">
    <source>
        <dbReference type="SAM" id="Phobius"/>
    </source>
</evidence>
<keyword evidence="2" id="KW-0812">Transmembrane</keyword>
<proteinExistence type="predicted"/>
<keyword evidence="2" id="KW-1133">Transmembrane helix</keyword>
<feature type="region of interest" description="Disordered" evidence="1">
    <location>
        <begin position="198"/>
        <end position="219"/>
    </location>
</feature>
<evidence type="ECO:0000313" key="4">
    <source>
        <dbReference type="Proteomes" id="UP000658514"/>
    </source>
</evidence>